<gene>
    <name evidence="3" type="ORF">Vqi01_59370</name>
</gene>
<sequence>MCLAGAIFAVGVMFTLHSSFVGVAVGICLIGLIFAHALELQHEALHGLAFRSRRANEIAGICLGLPMLVSFADYQVSHLRHHRDLGTDRNREFFDYGDQYGAGNRGRASRFALLTVRFLMFNHYRQFVAKLWLTVTGRQFPGETPVSSRRIRRDHLVILGVLALTAALSVAVGEPLVLTAWLLPLVLVACPVHALIELPEHYGCQTDTQEVFLNTRTVRTNRIVVWFVNANNYHVEHHLKPRAPFSELPSLHREVAPQSAHVSDGYRRILPDLLGAMWRPKTDREAA</sequence>
<accession>A0ABQ4JJJ3</accession>
<feature type="transmembrane region" description="Helical" evidence="1">
    <location>
        <begin position="7"/>
        <end position="38"/>
    </location>
</feature>
<reference evidence="3 4" key="1">
    <citation type="submission" date="2021-01" db="EMBL/GenBank/DDBJ databases">
        <title>Whole genome shotgun sequence of Verrucosispora qiuiae NBRC 106684.</title>
        <authorList>
            <person name="Komaki H."/>
            <person name="Tamura T."/>
        </authorList>
    </citation>
    <scope>NUCLEOTIDE SEQUENCE [LARGE SCALE GENOMIC DNA]</scope>
    <source>
        <strain evidence="3 4">NBRC 106684</strain>
    </source>
</reference>
<dbReference type="EMBL" id="BOPC01000146">
    <property type="protein sequence ID" value="GIJ30775.1"/>
    <property type="molecule type" value="Genomic_DNA"/>
</dbReference>
<evidence type="ECO:0000313" key="4">
    <source>
        <dbReference type="Proteomes" id="UP000653076"/>
    </source>
</evidence>
<feature type="transmembrane region" description="Helical" evidence="1">
    <location>
        <begin position="156"/>
        <end position="172"/>
    </location>
</feature>
<evidence type="ECO:0000256" key="1">
    <source>
        <dbReference type="SAM" id="Phobius"/>
    </source>
</evidence>
<dbReference type="InterPro" id="IPR005804">
    <property type="entry name" value="FA_desaturase_dom"/>
</dbReference>
<dbReference type="Pfam" id="PF00487">
    <property type="entry name" value="FA_desaturase"/>
    <property type="match status" value="1"/>
</dbReference>
<proteinExistence type="predicted"/>
<keyword evidence="1" id="KW-0812">Transmembrane</keyword>
<evidence type="ECO:0000313" key="3">
    <source>
        <dbReference type="EMBL" id="GIJ30775.1"/>
    </source>
</evidence>
<comment type="caution">
    <text evidence="3">The sequence shown here is derived from an EMBL/GenBank/DDBJ whole genome shotgun (WGS) entry which is preliminary data.</text>
</comment>
<keyword evidence="4" id="KW-1185">Reference proteome</keyword>
<dbReference type="PANTHER" id="PTHR12879">
    <property type="entry name" value="SPHINGOLIPID DELTA 4 DESATURASE/C-4 HYDROXYLASE PROTEIN DES2"/>
    <property type="match status" value="1"/>
</dbReference>
<dbReference type="Proteomes" id="UP000653076">
    <property type="component" value="Unassembled WGS sequence"/>
</dbReference>
<name>A0ABQ4JJJ3_9ACTN</name>
<protein>
    <submittedName>
        <fullName evidence="3">Rhizopine catabolism protein</fullName>
    </submittedName>
</protein>
<keyword evidence="1" id="KW-1133">Transmembrane helix</keyword>
<keyword evidence="1" id="KW-0472">Membrane</keyword>
<dbReference type="PANTHER" id="PTHR12879:SF8">
    <property type="entry name" value="SPHINGOLIPID DELTA(4)-DESATURASE DES1"/>
    <property type="match status" value="1"/>
</dbReference>
<feature type="domain" description="Fatty acid desaturase" evidence="2">
    <location>
        <begin position="22"/>
        <end position="266"/>
    </location>
</feature>
<organism evidence="3 4">
    <name type="scientific">Micromonospora qiuiae</name>
    <dbReference type="NCBI Taxonomy" id="502268"/>
    <lineage>
        <taxon>Bacteria</taxon>
        <taxon>Bacillati</taxon>
        <taxon>Actinomycetota</taxon>
        <taxon>Actinomycetes</taxon>
        <taxon>Micromonosporales</taxon>
        <taxon>Micromonosporaceae</taxon>
        <taxon>Micromonospora</taxon>
    </lineage>
</organism>
<feature type="transmembrane region" description="Helical" evidence="1">
    <location>
        <begin position="58"/>
        <end position="76"/>
    </location>
</feature>
<evidence type="ECO:0000259" key="2">
    <source>
        <dbReference type="Pfam" id="PF00487"/>
    </source>
</evidence>